<dbReference type="Proteomes" id="UP000246464">
    <property type="component" value="Chromosome 11"/>
</dbReference>
<feature type="compositionally biased region" description="Basic and acidic residues" evidence="1">
    <location>
        <begin position="112"/>
        <end position="122"/>
    </location>
</feature>
<reference evidence="2 3" key="1">
    <citation type="submission" date="2017-12" db="EMBL/GenBank/DDBJ databases">
        <title>Integrating genomic resources of turbot (Scophthalmus maximus) in depth evaluation of genetic and physical mapping variation across individuals.</title>
        <authorList>
            <person name="Martinez P."/>
        </authorList>
    </citation>
    <scope>NUCLEOTIDE SEQUENCE [LARGE SCALE GENOMIC DNA]</scope>
</reference>
<feature type="region of interest" description="Disordered" evidence="1">
    <location>
        <begin position="1"/>
        <end position="31"/>
    </location>
</feature>
<accession>A0A2U9C0F6</accession>
<organism evidence="2 3">
    <name type="scientific">Scophthalmus maximus</name>
    <name type="common">Turbot</name>
    <name type="synonym">Psetta maxima</name>
    <dbReference type="NCBI Taxonomy" id="52904"/>
    <lineage>
        <taxon>Eukaryota</taxon>
        <taxon>Metazoa</taxon>
        <taxon>Chordata</taxon>
        <taxon>Craniata</taxon>
        <taxon>Vertebrata</taxon>
        <taxon>Euteleostomi</taxon>
        <taxon>Actinopterygii</taxon>
        <taxon>Neopterygii</taxon>
        <taxon>Teleostei</taxon>
        <taxon>Neoteleostei</taxon>
        <taxon>Acanthomorphata</taxon>
        <taxon>Carangaria</taxon>
        <taxon>Pleuronectiformes</taxon>
        <taxon>Pleuronectoidei</taxon>
        <taxon>Scophthalmidae</taxon>
        <taxon>Scophthalmus</taxon>
    </lineage>
</organism>
<proteinExistence type="predicted"/>
<dbReference type="AlphaFoldDB" id="A0A2U9C0F6"/>
<gene>
    <name evidence="2" type="ORF">SMAX5B_002639</name>
</gene>
<keyword evidence="3" id="KW-1185">Reference proteome</keyword>
<feature type="compositionally biased region" description="Basic residues" evidence="1">
    <location>
        <begin position="1"/>
        <end position="12"/>
    </location>
</feature>
<feature type="compositionally biased region" description="Low complexity" evidence="1">
    <location>
        <begin position="123"/>
        <end position="139"/>
    </location>
</feature>
<feature type="compositionally biased region" description="Basic residues" evidence="1">
    <location>
        <begin position="90"/>
        <end position="100"/>
    </location>
</feature>
<evidence type="ECO:0000313" key="3">
    <source>
        <dbReference type="Proteomes" id="UP000246464"/>
    </source>
</evidence>
<sequence>MLVRHSGKRRAVNRPQGLGFEPATTSSSAAAAPLVPLRSGTPARVFSAEGVRRSGEPLIGGNAAKLRRFCVRQLRSKWSRRERDADTQQHRSRTHTRRQNRTPGTRALVGDRTGHRQQDRKVVGPAAAPAVDARALGDAGPTAHAPRLMSGRSKGSQRGLISSHWSNLHLF</sequence>
<feature type="compositionally biased region" description="Basic and acidic residues" evidence="1">
    <location>
        <begin position="79"/>
        <end position="89"/>
    </location>
</feature>
<evidence type="ECO:0000256" key="1">
    <source>
        <dbReference type="SAM" id="MobiDB-lite"/>
    </source>
</evidence>
<name>A0A2U9C0F6_SCOMX</name>
<dbReference type="EMBL" id="CP026253">
    <property type="protein sequence ID" value="AWP09209.1"/>
    <property type="molecule type" value="Genomic_DNA"/>
</dbReference>
<evidence type="ECO:0000313" key="2">
    <source>
        <dbReference type="EMBL" id="AWP09209.1"/>
    </source>
</evidence>
<protein>
    <submittedName>
        <fullName evidence="2">Uncharacterized protein</fullName>
    </submittedName>
</protein>
<feature type="region of interest" description="Disordered" evidence="1">
    <location>
        <begin position="77"/>
        <end position="160"/>
    </location>
</feature>